<evidence type="ECO:0000313" key="13">
    <source>
        <dbReference type="Proteomes" id="UP000189733"/>
    </source>
</evidence>
<dbReference type="GO" id="GO:0015031">
    <property type="term" value="P:protein transport"/>
    <property type="evidence" value="ECO:0007669"/>
    <property type="project" value="UniProtKB-KW"/>
</dbReference>
<dbReference type="InterPro" id="IPR037682">
    <property type="entry name" value="TonB_C"/>
</dbReference>
<dbReference type="RefSeq" id="WP_078684174.1">
    <property type="nucleotide sequence ID" value="NZ_FUYA01000002.1"/>
</dbReference>
<name>A0A1T4VRR7_9BACT</name>
<dbReference type="STRING" id="1121442.SAMN02745702_00871"/>
<dbReference type="PANTHER" id="PTHR33446">
    <property type="entry name" value="PROTEIN TONB-RELATED"/>
    <property type="match status" value="1"/>
</dbReference>
<dbReference type="NCBIfam" id="TIGR01352">
    <property type="entry name" value="tonB_Cterm"/>
    <property type="match status" value="1"/>
</dbReference>
<keyword evidence="4" id="KW-1003">Cell membrane</keyword>
<evidence type="ECO:0000256" key="5">
    <source>
        <dbReference type="ARBA" id="ARBA00022519"/>
    </source>
</evidence>
<evidence type="ECO:0000256" key="8">
    <source>
        <dbReference type="ARBA" id="ARBA00022989"/>
    </source>
</evidence>
<dbReference type="GO" id="GO:0005886">
    <property type="term" value="C:plasma membrane"/>
    <property type="evidence" value="ECO:0007669"/>
    <property type="project" value="UniProtKB-SubCell"/>
</dbReference>
<dbReference type="GO" id="GO:0055085">
    <property type="term" value="P:transmembrane transport"/>
    <property type="evidence" value="ECO:0007669"/>
    <property type="project" value="InterPro"/>
</dbReference>
<organism evidence="12 13">
    <name type="scientific">Desulfobaculum bizertense DSM 18034</name>
    <dbReference type="NCBI Taxonomy" id="1121442"/>
    <lineage>
        <taxon>Bacteria</taxon>
        <taxon>Pseudomonadati</taxon>
        <taxon>Thermodesulfobacteriota</taxon>
        <taxon>Desulfovibrionia</taxon>
        <taxon>Desulfovibrionales</taxon>
        <taxon>Desulfovibrionaceae</taxon>
        <taxon>Desulfobaculum</taxon>
    </lineage>
</organism>
<dbReference type="Proteomes" id="UP000189733">
    <property type="component" value="Unassembled WGS sequence"/>
</dbReference>
<evidence type="ECO:0000256" key="6">
    <source>
        <dbReference type="ARBA" id="ARBA00022692"/>
    </source>
</evidence>
<evidence type="ECO:0000313" key="12">
    <source>
        <dbReference type="EMBL" id="SKA67684.1"/>
    </source>
</evidence>
<keyword evidence="6" id="KW-0812">Transmembrane</keyword>
<dbReference type="InterPro" id="IPR003538">
    <property type="entry name" value="TonB"/>
</dbReference>
<dbReference type="GO" id="GO:0015891">
    <property type="term" value="P:siderophore transport"/>
    <property type="evidence" value="ECO:0007669"/>
    <property type="project" value="InterPro"/>
</dbReference>
<dbReference type="AlphaFoldDB" id="A0A1T4VRR7"/>
<reference evidence="12 13" key="1">
    <citation type="submission" date="2017-02" db="EMBL/GenBank/DDBJ databases">
        <authorList>
            <person name="Peterson S.W."/>
        </authorList>
    </citation>
    <scope>NUCLEOTIDE SEQUENCE [LARGE SCALE GENOMIC DNA]</scope>
    <source>
        <strain evidence="12 13">DSM 18034</strain>
    </source>
</reference>
<protein>
    <submittedName>
        <fullName evidence="12">Protein TonB</fullName>
    </submittedName>
</protein>
<evidence type="ECO:0000256" key="4">
    <source>
        <dbReference type="ARBA" id="ARBA00022475"/>
    </source>
</evidence>
<dbReference type="GO" id="GO:0031992">
    <property type="term" value="F:energy transducer activity"/>
    <property type="evidence" value="ECO:0007669"/>
    <property type="project" value="InterPro"/>
</dbReference>
<dbReference type="PROSITE" id="PS52015">
    <property type="entry name" value="TONB_CTD"/>
    <property type="match status" value="1"/>
</dbReference>
<dbReference type="SUPFAM" id="SSF74653">
    <property type="entry name" value="TolA/TonB C-terminal domain"/>
    <property type="match status" value="1"/>
</dbReference>
<keyword evidence="9" id="KW-0472">Membrane</keyword>
<comment type="subcellular location">
    <subcellularLocation>
        <location evidence="1">Cell inner membrane</location>
        <topology evidence="1">Single-pass membrane protein</topology>
        <orientation evidence="1">Periplasmic side</orientation>
    </subcellularLocation>
</comment>
<evidence type="ECO:0000256" key="9">
    <source>
        <dbReference type="ARBA" id="ARBA00023136"/>
    </source>
</evidence>
<evidence type="ECO:0000256" key="10">
    <source>
        <dbReference type="SAM" id="MobiDB-lite"/>
    </source>
</evidence>
<sequence>MSASRATNWALATLAALGINCLLFILPLIMAVPHIEKAVPEIEGGVRLSSLKTPRPQKEEVQQNQPEQMETPERFIQPVLETPVPVTQPKVDIDLPPAEFEINPQLSQGVAVNVAAVKPAAHAPALAGGSFGVGDLDDRPMLIFGPTPQYPLQARRRGLRGTVKARLSVNEKGQVTAVKIVGGDNVKIFADAVRSTLVRWRFSPGKKDGKPVRWAVIVPIAFDRD</sequence>
<evidence type="ECO:0000256" key="1">
    <source>
        <dbReference type="ARBA" id="ARBA00004383"/>
    </source>
</evidence>
<feature type="region of interest" description="Disordered" evidence="10">
    <location>
        <begin position="50"/>
        <end position="69"/>
    </location>
</feature>
<keyword evidence="7" id="KW-0653">Protein transport</keyword>
<gene>
    <name evidence="12" type="ORF">SAMN02745702_00871</name>
</gene>
<dbReference type="PRINTS" id="PR01374">
    <property type="entry name" value="TONBPROTEIN"/>
</dbReference>
<dbReference type="Gene3D" id="3.30.1150.10">
    <property type="match status" value="1"/>
</dbReference>
<keyword evidence="3" id="KW-0813">Transport</keyword>
<dbReference type="GO" id="GO:0030288">
    <property type="term" value="C:outer membrane-bounded periplasmic space"/>
    <property type="evidence" value="ECO:0007669"/>
    <property type="project" value="InterPro"/>
</dbReference>
<keyword evidence="8" id="KW-1133">Transmembrane helix</keyword>
<dbReference type="Pfam" id="PF03544">
    <property type="entry name" value="TonB_C"/>
    <property type="match status" value="1"/>
</dbReference>
<dbReference type="OrthoDB" id="9810145at2"/>
<dbReference type="EMBL" id="FUYA01000002">
    <property type="protein sequence ID" value="SKA67684.1"/>
    <property type="molecule type" value="Genomic_DNA"/>
</dbReference>
<evidence type="ECO:0000256" key="2">
    <source>
        <dbReference type="ARBA" id="ARBA00006555"/>
    </source>
</evidence>
<evidence type="ECO:0000259" key="11">
    <source>
        <dbReference type="PROSITE" id="PS52015"/>
    </source>
</evidence>
<evidence type="ECO:0000256" key="3">
    <source>
        <dbReference type="ARBA" id="ARBA00022448"/>
    </source>
</evidence>
<dbReference type="InterPro" id="IPR006260">
    <property type="entry name" value="TonB/TolA_C"/>
</dbReference>
<keyword evidence="5" id="KW-0997">Cell inner membrane</keyword>
<feature type="domain" description="TonB C-terminal" evidence="11">
    <location>
        <begin position="135"/>
        <end position="225"/>
    </location>
</feature>
<comment type="similarity">
    <text evidence="2">Belongs to the TonB family.</text>
</comment>
<proteinExistence type="inferred from homology"/>
<accession>A0A1T4VRR7</accession>
<evidence type="ECO:0000256" key="7">
    <source>
        <dbReference type="ARBA" id="ARBA00022927"/>
    </source>
</evidence>
<keyword evidence="13" id="KW-1185">Reference proteome</keyword>
<dbReference type="InterPro" id="IPR051045">
    <property type="entry name" value="TonB-dependent_transducer"/>
</dbReference>